<organism evidence="1 2">
    <name type="scientific">Periconia macrospinosa</name>
    <dbReference type="NCBI Taxonomy" id="97972"/>
    <lineage>
        <taxon>Eukaryota</taxon>
        <taxon>Fungi</taxon>
        <taxon>Dikarya</taxon>
        <taxon>Ascomycota</taxon>
        <taxon>Pezizomycotina</taxon>
        <taxon>Dothideomycetes</taxon>
        <taxon>Pleosporomycetidae</taxon>
        <taxon>Pleosporales</taxon>
        <taxon>Massarineae</taxon>
        <taxon>Periconiaceae</taxon>
        <taxon>Periconia</taxon>
    </lineage>
</organism>
<sequence>MSSLIVEVCSSSDRWTLDFANEESLRFVLQRLDTHGIVVLKRATEHSPTETQAEYNKFITALLRVARDGAFRVSLCKAFEFVANAELQHGRSPDWEELGKEPDITGFGCYHLGGRADENWRVTYDTALRGKPTNRLSIVDACGGDIVLFNGWLARSSPSPTFQDGKAVVVHYIWNGYKK</sequence>
<accession>A0A2V1CXZ4</accession>
<reference evidence="1 2" key="1">
    <citation type="journal article" date="2018" name="Sci. Rep.">
        <title>Comparative genomics provides insights into the lifestyle and reveals functional heterogeneity of dark septate endophytic fungi.</title>
        <authorList>
            <person name="Knapp D.G."/>
            <person name="Nemeth J.B."/>
            <person name="Barry K."/>
            <person name="Hainaut M."/>
            <person name="Henrissat B."/>
            <person name="Johnson J."/>
            <person name="Kuo A."/>
            <person name="Lim J.H.P."/>
            <person name="Lipzen A."/>
            <person name="Nolan M."/>
            <person name="Ohm R.A."/>
            <person name="Tamas L."/>
            <person name="Grigoriev I.V."/>
            <person name="Spatafora J.W."/>
            <person name="Nagy L.G."/>
            <person name="Kovacs G.M."/>
        </authorList>
    </citation>
    <scope>NUCLEOTIDE SEQUENCE [LARGE SCALE GENOMIC DNA]</scope>
    <source>
        <strain evidence="1 2">DSE2036</strain>
    </source>
</reference>
<name>A0A2V1CXZ4_9PLEO</name>
<dbReference type="AlphaFoldDB" id="A0A2V1CXZ4"/>
<evidence type="ECO:0000313" key="1">
    <source>
        <dbReference type="EMBL" id="PVH90602.1"/>
    </source>
</evidence>
<protein>
    <submittedName>
        <fullName evidence="1">Uncharacterized protein</fullName>
    </submittedName>
</protein>
<keyword evidence="2" id="KW-1185">Reference proteome</keyword>
<dbReference type="OrthoDB" id="4206358at2759"/>
<dbReference type="Proteomes" id="UP000244855">
    <property type="component" value="Unassembled WGS sequence"/>
</dbReference>
<proteinExistence type="predicted"/>
<gene>
    <name evidence="1" type="ORF">DM02DRAFT_620937</name>
</gene>
<evidence type="ECO:0000313" key="2">
    <source>
        <dbReference type="Proteomes" id="UP000244855"/>
    </source>
</evidence>
<dbReference type="EMBL" id="KZ806199">
    <property type="protein sequence ID" value="PVH90602.1"/>
    <property type="molecule type" value="Genomic_DNA"/>
</dbReference>